<keyword evidence="3" id="KW-0732">Signal</keyword>
<evidence type="ECO:0000313" key="6">
    <source>
        <dbReference type="Proteomes" id="UP000320421"/>
    </source>
</evidence>
<sequence precursor="true">MFPTNKPSLLGKLAVMLLGSLLITPSLSAQEKSDAKKSAAQKTVPSASKPAPLQRKPRHPGKPLRMAVTTVAVHTPIFVQAYDRFIQQYGSDKLELDLWVEQEWAENPRPLKFDDYDLVLALRCSIPDLEQALATAAQAGTWIISDSSLRNKKSATLIDDLPQLGPYYRQRGVSNMQGLLERVCAIYSIPDINPRPLEQLPIQGIYHPAAKQVFSSSADYWKWYASTPAFKPGAPKIGILVYNTMYLNEETDYLTELIRGVEQAGANPVLGFWFVSVGRGKDKDSPLLDYFQGVDVLLSSSFRLMMEKTAHYDALKQLNVPILNSIILNETAAEWRASRQGISASYLLPGIVTPELAGLIEPTVIAARQPVKNQATGQEYYRTVVIPENYQWQLRRALAWSRLRKAQPADRRVAILYYNHGTGKQNIGASYLNVTASLEQILATLAEQGYHIQGSGTITRQAILDSMQSVGRNVGNWAPQEIDQLVERGAVLWPVEEYLAYFDRLPGEVKQQIVKQWGQPPGDVMTVTRDGSQFFVLPAFQLGNVLVGPQPSRAASDQHQAVYHDSRSWPTHQYLAYYFWLRHDWKAQALVHLGRHGTMEFLPGKSNGLSVNDPPGLALGDLPNIYPYIVDGIGEGVAAKRRGQAVLLTHATPPLTGTKLYEDLTKLQDLINRYAHARDQKQSGLQTEYFQSIYQQARQLSCPHLLEIEAPEDLSRLETSRRDEYVHQIEHWLEEIEAQTGPRGLHTFGRGYTSANTQDMLPRMFQDEFKAIRAAQKSPEQTTHWLEQISQSESPLSKSSSGSSKEQIMIATIADQMRNNQELNYLTRALNGEFIEVGPPGDPLSNPAIFPTGRNQYQYNPDKLPTKEAWEVGKRMAEQTIALHRKKYNAYPRKLSITLWANTMIRTDGALEAEVLHLLGLEPVWNRRGDLTDVKLVTPLGRPRIDVVMTVTGMYRDSFPEKILLLDRAIQLAYNAPEEEAAPNFVRQNTDKLIQALIGQGGNDETSRKTALLRIFGAPTGQYGTGVHHFVNASQQWSDQSEVAGQYLQRMSNSFSNGGWSQPGEKIFRQQLSGVQGVIHGRSSNLYGVMDLTENFEYQGALALSVAEIDGQQPDLYINDLIRGERVMSGREAIVLELLSRYHNPEFITEMQKEGFDGARYFSRIADNQFGWDVVSDAITADDWNKYSQIYLDDKYDLGLQKFFNEHNPHALQNIASRILEVDRKGLQELDEATLQSAGRMYVETIAQHGAACASHICANPDLASFAEHQARASGQVSTQTIQKYRQQLQQTGNPSLAKAAKSQGGASTELATAPQPVTGQVLSPPEVIQPPANSPAAPQSQTAQARLQQEEQSRPAAETPASGTPASGTGAKWSLPVAPLVIAVCCLFIFGAGFYRRSRSIQ</sequence>
<feature type="compositionally biased region" description="Low complexity" evidence="1">
    <location>
        <begin position="1330"/>
        <end position="1346"/>
    </location>
</feature>
<dbReference type="PANTHER" id="PTHR44119">
    <property type="entry name" value="MAGNESIUM-CHELATASE SUBUNIT CHLH, CHLOROPLASTIC"/>
    <property type="match status" value="1"/>
</dbReference>
<keyword evidence="5" id="KW-0436">Ligase</keyword>
<dbReference type="InterPro" id="IPR003672">
    <property type="entry name" value="CobN/Mg_chltase"/>
</dbReference>
<keyword evidence="2" id="KW-0812">Transmembrane</keyword>
<dbReference type="EC" id="6.6.1.2" evidence="5"/>
<dbReference type="Proteomes" id="UP000320421">
    <property type="component" value="Chromosome"/>
</dbReference>
<feature type="signal peptide" evidence="3">
    <location>
        <begin position="1"/>
        <end position="29"/>
    </location>
</feature>
<organism evidence="5 6">
    <name type="scientific">Gimesia chilikensis</name>
    <dbReference type="NCBI Taxonomy" id="2605989"/>
    <lineage>
        <taxon>Bacteria</taxon>
        <taxon>Pseudomonadati</taxon>
        <taxon>Planctomycetota</taxon>
        <taxon>Planctomycetia</taxon>
        <taxon>Planctomycetales</taxon>
        <taxon>Planctomycetaceae</taxon>
        <taxon>Gimesia</taxon>
    </lineage>
</organism>
<dbReference type="Pfam" id="PF02514">
    <property type="entry name" value="CobN-Mg_chel"/>
    <property type="match status" value="1"/>
</dbReference>
<dbReference type="PANTHER" id="PTHR44119:SF4">
    <property type="entry name" value="AEROBIC COBALTOCHELATASE SUBUNIT COBN"/>
    <property type="match status" value="1"/>
</dbReference>
<keyword evidence="2" id="KW-1133">Transmembrane helix</keyword>
<dbReference type="GO" id="GO:0051116">
    <property type="term" value="F:cobaltochelatase activity"/>
    <property type="evidence" value="ECO:0007669"/>
    <property type="project" value="UniProtKB-EC"/>
</dbReference>
<evidence type="ECO:0000259" key="4">
    <source>
        <dbReference type="Pfam" id="PF02514"/>
    </source>
</evidence>
<reference evidence="5 6" key="1">
    <citation type="submission" date="2019-02" db="EMBL/GenBank/DDBJ databases">
        <title>Deep-cultivation of Planctomycetes and their phenomic and genomic characterization uncovers novel biology.</title>
        <authorList>
            <person name="Wiegand S."/>
            <person name="Jogler M."/>
            <person name="Boedeker C."/>
            <person name="Pinto D."/>
            <person name="Vollmers J."/>
            <person name="Rivas-Marin E."/>
            <person name="Kohn T."/>
            <person name="Peeters S.H."/>
            <person name="Heuer A."/>
            <person name="Rast P."/>
            <person name="Oberbeckmann S."/>
            <person name="Bunk B."/>
            <person name="Jeske O."/>
            <person name="Meyerdierks A."/>
            <person name="Storesund J.E."/>
            <person name="Kallscheuer N."/>
            <person name="Luecker S."/>
            <person name="Lage O.M."/>
            <person name="Pohl T."/>
            <person name="Merkel B.J."/>
            <person name="Hornburger P."/>
            <person name="Mueller R.-W."/>
            <person name="Bruemmer F."/>
            <person name="Labrenz M."/>
            <person name="Spormann A.M."/>
            <person name="Op den Camp H."/>
            <person name="Overmann J."/>
            <person name="Amann R."/>
            <person name="Jetten M.S.M."/>
            <person name="Mascher T."/>
            <person name="Medema M.H."/>
            <person name="Devos D.P."/>
            <person name="Kaster A.-K."/>
            <person name="Ovreas L."/>
            <person name="Rohde M."/>
            <person name="Galperin M.Y."/>
            <person name="Jogler C."/>
        </authorList>
    </citation>
    <scope>NUCLEOTIDE SEQUENCE [LARGE SCALE GENOMIC DNA]</scope>
    <source>
        <strain evidence="5 6">HG66A1</strain>
    </source>
</reference>
<keyword evidence="2" id="KW-0472">Membrane</keyword>
<keyword evidence="6" id="KW-1185">Reference proteome</keyword>
<feature type="compositionally biased region" description="Polar residues" evidence="1">
    <location>
        <begin position="1305"/>
        <end position="1322"/>
    </location>
</feature>
<evidence type="ECO:0000256" key="3">
    <source>
        <dbReference type="SAM" id="SignalP"/>
    </source>
</evidence>
<dbReference type="EMBL" id="CP036266">
    <property type="protein sequence ID" value="QDT23425.1"/>
    <property type="molecule type" value="Genomic_DNA"/>
</dbReference>
<proteinExistence type="predicted"/>
<name>A0A517PVN3_9PLAN</name>
<feature type="chain" id="PRO_5022057475" evidence="3">
    <location>
        <begin position="30"/>
        <end position="1403"/>
    </location>
</feature>
<evidence type="ECO:0000256" key="2">
    <source>
        <dbReference type="SAM" id="Phobius"/>
    </source>
</evidence>
<gene>
    <name evidence="5" type="primary">cobN_2</name>
    <name evidence="5" type="ORF">HG66A1_52420</name>
</gene>
<protein>
    <submittedName>
        <fullName evidence="5">Aerobic cobaltochelatase subunit CobN</fullName>
        <ecNumber evidence="5">6.6.1.2</ecNumber>
    </submittedName>
</protein>
<feature type="region of interest" description="Disordered" evidence="1">
    <location>
        <begin position="1289"/>
        <end position="1369"/>
    </location>
</feature>
<dbReference type="CDD" id="cd10150">
    <property type="entry name" value="CobN_like"/>
    <property type="match status" value="1"/>
</dbReference>
<feature type="transmembrane region" description="Helical" evidence="2">
    <location>
        <begin position="1374"/>
        <end position="1396"/>
    </location>
</feature>
<evidence type="ECO:0000256" key="1">
    <source>
        <dbReference type="SAM" id="MobiDB-lite"/>
    </source>
</evidence>
<evidence type="ECO:0000313" key="5">
    <source>
        <dbReference type="EMBL" id="QDT23425.1"/>
    </source>
</evidence>
<dbReference type="RefSeq" id="WP_145190817.1">
    <property type="nucleotide sequence ID" value="NZ_CP036266.1"/>
</dbReference>
<dbReference type="OrthoDB" id="9757976at2"/>
<feature type="domain" description="CobN/magnesium chelatase" evidence="4">
    <location>
        <begin position="167"/>
        <end position="1234"/>
    </location>
</feature>
<feature type="region of interest" description="Disordered" evidence="1">
    <location>
        <begin position="32"/>
        <end position="62"/>
    </location>
</feature>
<accession>A0A517PVN3</accession>